<dbReference type="Pfam" id="PF04614">
    <property type="entry name" value="Pex19"/>
    <property type="match status" value="1"/>
</dbReference>
<sequence>MCLLPGSLFVFTTATRWRPIAGCSYDVIVSATFLTAGTSIFGDVLLGGCLGCLVFGEGNIMASGAGEPSTGHDAELDELLDSALDDFDKAAAPPAPEPAAASSSAASGAEKPPLLEDSKLFETLFEGDMATQAKEEWEKAMTELAQEEPELLQHFQKLSEAAGKVGTDTASQQEFTSCLKETLRGLAKNADNLQSTGLAGDDLVKALEGLGLEEGGEGGGDEGNILPIMQSIMQNLLSKEVLYPSLKEITAKYPEWLDSNKPSLSQEDYQRYEQQAKIMGEICTHFEREEQGAADKDGNFESIMDLMQKLQDLGQPPKELAGDAPPGFNFDMESLNLPGGPGAGAAEQCSIM</sequence>
<dbReference type="PANTHER" id="PTHR12774:SF2">
    <property type="entry name" value="PEROXISOMAL BIOGENESIS FACTOR 19"/>
    <property type="match status" value="1"/>
</dbReference>
<dbReference type="AlphaFoldDB" id="A0A671WBX6"/>
<evidence type="ECO:0000256" key="7">
    <source>
        <dbReference type="ARBA" id="ARBA00029688"/>
    </source>
</evidence>
<dbReference type="OMA" id="YEPMKEM"/>
<proteinExistence type="inferred from homology"/>
<keyword evidence="11" id="KW-1185">Reference proteome</keyword>
<protein>
    <recommendedName>
        <fullName evidence="4">Peroxisomal biogenesis factor 19</fullName>
    </recommendedName>
    <alternativeName>
        <fullName evidence="7">Peroxin-19</fullName>
    </alternativeName>
    <alternativeName>
        <fullName evidence="8">Peroxisomal farnesylated protein</fullName>
    </alternativeName>
</protein>
<feature type="compositionally biased region" description="Low complexity" evidence="9">
    <location>
        <begin position="98"/>
        <end position="112"/>
    </location>
</feature>
<evidence type="ECO:0000256" key="6">
    <source>
        <dbReference type="ARBA" id="ARBA00025898"/>
    </source>
</evidence>
<accession>A0A671WBX6</accession>
<reference evidence="10" key="3">
    <citation type="submission" date="2025-09" db="UniProtKB">
        <authorList>
            <consortium name="Ensembl"/>
        </authorList>
    </citation>
    <scope>IDENTIFICATION</scope>
</reference>
<dbReference type="InterPro" id="IPR038322">
    <property type="entry name" value="Pex19_C_sf"/>
</dbReference>
<gene>
    <name evidence="10" type="primary">PEX19</name>
    <name evidence="10" type="synonym">pex19</name>
</gene>
<evidence type="ECO:0000313" key="10">
    <source>
        <dbReference type="Ensembl" id="ENSSAUP00010035447.1"/>
    </source>
</evidence>
<dbReference type="InterPro" id="IPR006708">
    <property type="entry name" value="Pex19"/>
</dbReference>
<evidence type="ECO:0000256" key="4">
    <source>
        <dbReference type="ARBA" id="ARBA00015758"/>
    </source>
</evidence>
<name>A0A671WBX6_SPAAU</name>
<dbReference type="Gene3D" id="1.20.120.900">
    <property type="entry name" value="Pex19, mPTS binding domain"/>
    <property type="match status" value="1"/>
</dbReference>
<comment type="similarity">
    <text evidence="3">Belongs to the peroxin-19 family.</text>
</comment>
<dbReference type="GO" id="GO:0033328">
    <property type="term" value="F:peroxisome membrane targeting sequence binding"/>
    <property type="evidence" value="ECO:0007669"/>
    <property type="project" value="TreeGrafter"/>
</dbReference>
<feature type="region of interest" description="Disordered" evidence="9">
    <location>
        <begin position="88"/>
        <end position="112"/>
    </location>
</feature>
<dbReference type="PANTHER" id="PTHR12774">
    <property type="entry name" value="PEROXISOMAL BIOGENESIS FACTOR 19"/>
    <property type="match status" value="1"/>
</dbReference>
<dbReference type="InParanoid" id="A0A671WBX6"/>
<evidence type="ECO:0000256" key="2">
    <source>
        <dbReference type="ARBA" id="ARBA00004405"/>
    </source>
</evidence>
<comment type="subcellular location">
    <subcellularLocation>
        <location evidence="2">Peroxisome membrane</location>
        <topology evidence="2">Lipid-anchor</topology>
        <orientation evidence="2">Cytoplasmic side</orientation>
    </subcellularLocation>
</comment>
<evidence type="ECO:0000256" key="8">
    <source>
        <dbReference type="ARBA" id="ARBA00032710"/>
    </source>
</evidence>
<dbReference type="GO" id="GO:0045046">
    <property type="term" value="P:protein import into peroxisome membrane"/>
    <property type="evidence" value="ECO:0007669"/>
    <property type="project" value="TreeGrafter"/>
</dbReference>
<organism evidence="10 11">
    <name type="scientific">Sparus aurata</name>
    <name type="common">Gilthead sea bream</name>
    <dbReference type="NCBI Taxonomy" id="8175"/>
    <lineage>
        <taxon>Eukaryota</taxon>
        <taxon>Metazoa</taxon>
        <taxon>Chordata</taxon>
        <taxon>Craniata</taxon>
        <taxon>Vertebrata</taxon>
        <taxon>Euteleostomi</taxon>
        <taxon>Actinopterygii</taxon>
        <taxon>Neopterygii</taxon>
        <taxon>Teleostei</taxon>
        <taxon>Neoteleostei</taxon>
        <taxon>Acanthomorphata</taxon>
        <taxon>Eupercaria</taxon>
        <taxon>Spariformes</taxon>
        <taxon>Sparidae</taxon>
        <taxon>Sparus</taxon>
    </lineage>
</organism>
<evidence type="ECO:0000313" key="11">
    <source>
        <dbReference type="Proteomes" id="UP000472265"/>
    </source>
</evidence>
<dbReference type="Proteomes" id="UP000472265">
    <property type="component" value="Chromosome 21"/>
</dbReference>
<evidence type="ECO:0000256" key="3">
    <source>
        <dbReference type="ARBA" id="ARBA00006326"/>
    </source>
</evidence>
<comment type="subunit">
    <text evidence="6">Interacts with a broad range of peroxisomal membrane proteins, including PEX3, PEX10, PEX11A, PEX11B, PEX12, PEX13, PEX14 and PEX16, PXMP2/PMP22, PXMP4/PMP24, SLC25A17/PMP34, ABCD1/ALDP, ABCD2/ALDRP, and ABCD3/PMP70. Also interacts with the tumor suppressor CDKN2A/p19ARF.</text>
</comment>
<comment type="function">
    <text evidence="1">Necessary for early peroxisomal biogenesis. Acts both as a cytosolic chaperone and as an import receptor for peroxisomal membrane proteins (PMPs). Binds and stabilizes newly synthesized PMPs in the cytoplasm by interacting with their hydrophobic membrane-spanning domains, and targets them to the peroxisome membrane by binding to the integral membrane protein PEX3. Excludes CDKN2A from the nucleus and prevents its interaction with MDM2, which results in active degradation of TP53.</text>
</comment>
<reference evidence="10" key="2">
    <citation type="submission" date="2025-08" db="UniProtKB">
        <authorList>
            <consortium name="Ensembl"/>
        </authorList>
    </citation>
    <scope>IDENTIFICATION</scope>
</reference>
<reference evidence="10" key="1">
    <citation type="submission" date="2021-04" db="EMBL/GenBank/DDBJ databases">
        <authorList>
            <consortium name="Wellcome Sanger Institute Data Sharing"/>
        </authorList>
    </citation>
    <scope>NUCLEOTIDE SEQUENCE [LARGE SCALE GENOMIC DNA]</scope>
</reference>
<keyword evidence="5" id="KW-0962">Peroxisome biogenesis</keyword>
<evidence type="ECO:0000256" key="1">
    <source>
        <dbReference type="ARBA" id="ARBA00003055"/>
    </source>
</evidence>
<evidence type="ECO:0000256" key="9">
    <source>
        <dbReference type="SAM" id="MobiDB-lite"/>
    </source>
</evidence>
<dbReference type="Ensembl" id="ENSSAUT00010037343.1">
    <property type="protein sequence ID" value="ENSSAUP00010035447.1"/>
    <property type="gene ID" value="ENSSAUG00010014999.1"/>
</dbReference>
<evidence type="ECO:0000256" key="5">
    <source>
        <dbReference type="ARBA" id="ARBA00022593"/>
    </source>
</evidence>
<dbReference type="GeneTree" id="ENSGT00390000010993"/>
<dbReference type="GO" id="GO:0005778">
    <property type="term" value="C:peroxisomal membrane"/>
    <property type="evidence" value="ECO:0007669"/>
    <property type="project" value="UniProtKB-SubCell"/>
</dbReference>